<reference evidence="1" key="2">
    <citation type="submission" date="2020-08" db="EMBL/GenBank/DDBJ databases">
        <authorList>
            <person name="Chen M."/>
            <person name="Teng W."/>
            <person name="Zhao L."/>
            <person name="Hu C."/>
            <person name="Zhou Y."/>
            <person name="Han B."/>
            <person name="Song L."/>
            <person name="Shu W."/>
        </authorList>
    </citation>
    <scope>NUCLEOTIDE SEQUENCE</scope>
    <source>
        <strain evidence="1">FACHB-1375</strain>
    </source>
</reference>
<sequence>MLRKVLTLRSHRLCHSMRGEAHKQTDFPVQIEIAPQLSIVRSGRYPYLVSAALYTTRSDITV</sequence>
<evidence type="ECO:0000313" key="1">
    <source>
        <dbReference type="EMBL" id="MBD2185472.1"/>
    </source>
</evidence>
<name>A0A926VMC8_9CYAN</name>
<reference evidence="1" key="1">
    <citation type="journal article" date="2015" name="ISME J.">
        <title>Draft Genome Sequence of Streptomyces incarnatus NRRL8089, which Produces the Nucleoside Antibiotic Sinefungin.</title>
        <authorList>
            <person name="Oshima K."/>
            <person name="Hattori M."/>
            <person name="Shimizu H."/>
            <person name="Fukuda K."/>
            <person name="Nemoto M."/>
            <person name="Inagaki K."/>
            <person name="Tamura T."/>
        </authorList>
    </citation>
    <scope>NUCLEOTIDE SEQUENCE</scope>
    <source>
        <strain evidence="1">FACHB-1375</strain>
    </source>
</reference>
<gene>
    <name evidence="1" type="ORF">H6G03_31115</name>
</gene>
<protein>
    <submittedName>
        <fullName evidence="1">Uncharacterized protein</fullName>
    </submittedName>
</protein>
<dbReference type="AlphaFoldDB" id="A0A926VMC8"/>
<evidence type="ECO:0000313" key="2">
    <source>
        <dbReference type="Proteomes" id="UP000641646"/>
    </source>
</evidence>
<dbReference type="RefSeq" id="WP_190473816.1">
    <property type="nucleotide sequence ID" value="NZ_JACJPW010000123.1"/>
</dbReference>
<dbReference type="Proteomes" id="UP000641646">
    <property type="component" value="Unassembled WGS sequence"/>
</dbReference>
<proteinExistence type="predicted"/>
<keyword evidence="2" id="KW-1185">Reference proteome</keyword>
<accession>A0A926VMC8</accession>
<organism evidence="1 2">
    <name type="scientific">Aerosakkonema funiforme FACHB-1375</name>
    <dbReference type="NCBI Taxonomy" id="2949571"/>
    <lineage>
        <taxon>Bacteria</taxon>
        <taxon>Bacillati</taxon>
        <taxon>Cyanobacteriota</taxon>
        <taxon>Cyanophyceae</taxon>
        <taxon>Oscillatoriophycideae</taxon>
        <taxon>Aerosakkonematales</taxon>
        <taxon>Aerosakkonemataceae</taxon>
        <taxon>Aerosakkonema</taxon>
    </lineage>
</organism>
<comment type="caution">
    <text evidence="1">The sequence shown here is derived from an EMBL/GenBank/DDBJ whole genome shotgun (WGS) entry which is preliminary data.</text>
</comment>
<dbReference type="EMBL" id="JACJPW010000123">
    <property type="protein sequence ID" value="MBD2185472.1"/>
    <property type="molecule type" value="Genomic_DNA"/>
</dbReference>